<evidence type="ECO:0000259" key="2">
    <source>
        <dbReference type="PROSITE" id="PS51841"/>
    </source>
</evidence>
<dbReference type="EMBL" id="MSCN01000001">
    <property type="protein sequence ID" value="PQJ79710.1"/>
    <property type="molecule type" value="Genomic_DNA"/>
</dbReference>
<sequence length="479" mass="50907">MASTSFSAQLVLNEALFDPASVGLAGDANRDGTRSSDNDEFLELINSGNTPLDISGYKIYDATRFDDIANTDDPRHVIGDTDNDDVADVSVILPAGGIYVVFGGGDLTTIKAALPNVIFETCSSLGLTNSGEILTITDASSNVVISFNDDEIPYADGRTEGDPAMPETFGLEAGANQSLTRYPAVTGDFGYHLGLNGQYQSPGELPTLPTGGDLIINEIFVRPGTNTGDANGDGTGGVENEFLEIINTTNQAIDISGYKFFDRTNLFLDGVSAAFSGTPRHVVPASTVIPAGEAYVVFSGGTLTADFGIATVHTASSGLLSLTDAGDFMVISDANDNYVTGFGSNSVVDTWNDFRSYTRSPDITGNFVKHDAIDGVTARFSPGKKIDGTNFSAALSVGNFLGKNIKVYVANNNTLRIEGNLEGQNNLKIYNILGRKVFQKTFNIKNTNSFNLSEMAKGVYLININNSLYGNLNKKILIK</sequence>
<protein>
    <recommendedName>
        <fullName evidence="2">LTD domain-containing protein</fullName>
    </recommendedName>
</protein>
<dbReference type="Pfam" id="PF00932">
    <property type="entry name" value="LTD"/>
    <property type="match status" value="1"/>
</dbReference>
<evidence type="ECO:0000313" key="3">
    <source>
        <dbReference type="EMBL" id="PQJ79710.1"/>
    </source>
</evidence>
<dbReference type="InterPro" id="IPR036415">
    <property type="entry name" value="Lamin_tail_dom_sf"/>
</dbReference>
<dbReference type="NCBIfam" id="TIGR04183">
    <property type="entry name" value="Por_Secre_tail"/>
    <property type="match status" value="1"/>
</dbReference>
<keyword evidence="1" id="KW-0732">Signal</keyword>
<comment type="caution">
    <text evidence="3">The sequence shown here is derived from an EMBL/GenBank/DDBJ whole genome shotgun (WGS) entry which is preliminary data.</text>
</comment>
<gene>
    <name evidence="3" type="ORF">BTO18_11240</name>
</gene>
<name>A0A2S7WQ20_9FLAO</name>
<dbReference type="Proteomes" id="UP000238882">
    <property type="component" value="Unassembled WGS sequence"/>
</dbReference>
<proteinExistence type="predicted"/>
<evidence type="ECO:0000313" key="4">
    <source>
        <dbReference type="Proteomes" id="UP000238882"/>
    </source>
</evidence>
<reference evidence="3 4" key="1">
    <citation type="submission" date="2016-12" db="EMBL/GenBank/DDBJ databases">
        <title>Trade-off between light-utilization and light-protection in marine flavobacteria.</title>
        <authorList>
            <person name="Kumagai Y."/>
            <person name="Yoshizawa S."/>
            <person name="Kogure K."/>
            <person name="Iwasaki W."/>
        </authorList>
    </citation>
    <scope>NUCLEOTIDE SEQUENCE [LARGE SCALE GENOMIC DNA]</scope>
    <source>
        <strain evidence="3 4">NBRC 108759</strain>
    </source>
</reference>
<dbReference type="InterPro" id="IPR001322">
    <property type="entry name" value="Lamin_tail_dom"/>
</dbReference>
<feature type="domain" description="LTD" evidence="2">
    <location>
        <begin position="1"/>
        <end position="184"/>
    </location>
</feature>
<dbReference type="PROSITE" id="PS51841">
    <property type="entry name" value="LTD"/>
    <property type="match status" value="2"/>
</dbReference>
<dbReference type="Pfam" id="PF18962">
    <property type="entry name" value="Por_Secre_tail"/>
    <property type="match status" value="1"/>
</dbReference>
<dbReference type="AlphaFoldDB" id="A0A2S7WQ20"/>
<feature type="domain" description="LTD" evidence="2">
    <location>
        <begin position="201"/>
        <end position="359"/>
    </location>
</feature>
<accession>A0A2S7WQ20</accession>
<dbReference type="InterPro" id="IPR026444">
    <property type="entry name" value="Secre_tail"/>
</dbReference>
<keyword evidence="4" id="KW-1185">Reference proteome</keyword>
<evidence type="ECO:0000256" key="1">
    <source>
        <dbReference type="ARBA" id="ARBA00022729"/>
    </source>
</evidence>
<organism evidence="3 4">
    <name type="scientific">Polaribacter porphyrae</name>
    <dbReference type="NCBI Taxonomy" id="1137780"/>
    <lineage>
        <taxon>Bacteria</taxon>
        <taxon>Pseudomonadati</taxon>
        <taxon>Bacteroidota</taxon>
        <taxon>Flavobacteriia</taxon>
        <taxon>Flavobacteriales</taxon>
        <taxon>Flavobacteriaceae</taxon>
    </lineage>
</organism>
<dbReference type="SUPFAM" id="SSF74853">
    <property type="entry name" value="Lamin A/C globular tail domain"/>
    <property type="match status" value="1"/>
</dbReference>